<keyword evidence="4" id="KW-1185">Reference proteome</keyword>
<name>L1LEM9_THEEQ</name>
<dbReference type="Proteomes" id="UP000031512">
    <property type="component" value="Unassembled WGS sequence"/>
</dbReference>
<accession>L1LEM9</accession>
<comment type="caution">
    <text evidence="3">The sequence shown here is derived from an EMBL/GenBank/DDBJ whole genome shotgun (WGS) entry which is preliminary data.</text>
</comment>
<dbReference type="GeneID" id="15806556"/>
<feature type="region of interest" description="Disordered" evidence="1">
    <location>
        <begin position="51"/>
        <end position="90"/>
    </location>
</feature>
<dbReference type="VEuPathDB" id="PiroplasmaDB:BEWA_036690"/>
<evidence type="ECO:0000256" key="2">
    <source>
        <dbReference type="SAM" id="SignalP"/>
    </source>
</evidence>
<evidence type="ECO:0000256" key="1">
    <source>
        <dbReference type="SAM" id="MobiDB-lite"/>
    </source>
</evidence>
<dbReference type="AlphaFoldDB" id="L1LEM9"/>
<proteinExistence type="predicted"/>
<protein>
    <submittedName>
        <fullName evidence="3">Signal peptide containing protein</fullName>
    </submittedName>
</protein>
<feature type="chain" id="PRO_5003952572" evidence="2">
    <location>
        <begin position="20"/>
        <end position="304"/>
    </location>
</feature>
<reference evidence="3 4" key="1">
    <citation type="journal article" date="2012" name="BMC Genomics">
        <title>Comparative genomic analysis and phylogenetic position of Theileria equi.</title>
        <authorList>
            <person name="Kappmeyer L.S."/>
            <person name="Thiagarajan M."/>
            <person name="Herndon D.R."/>
            <person name="Ramsay J.D."/>
            <person name="Caler E."/>
            <person name="Djikeng A."/>
            <person name="Gillespie J.J."/>
            <person name="Lau A.O."/>
            <person name="Roalson E.H."/>
            <person name="Silva J.C."/>
            <person name="Silva M.G."/>
            <person name="Suarez C.E."/>
            <person name="Ueti M.W."/>
            <person name="Nene V.M."/>
            <person name="Mealey R.H."/>
            <person name="Knowles D.P."/>
            <person name="Brayton K.A."/>
        </authorList>
    </citation>
    <scope>NUCLEOTIDE SEQUENCE [LARGE SCALE GENOMIC DNA]</scope>
    <source>
        <strain evidence="3 4">WA</strain>
    </source>
</reference>
<evidence type="ECO:0000313" key="3">
    <source>
        <dbReference type="EMBL" id="EKX73633.1"/>
    </source>
</evidence>
<feature type="compositionally biased region" description="Acidic residues" evidence="1">
    <location>
        <begin position="58"/>
        <end position="68"/>
    </location>
</feature>
<dbReference type="EMBL" id="ACOU01000002">
    <property type="protein sequence ID" value="EKX73633.1"/>
    <property type="molecule type" value="Genomic_DNA"/>
</dbReference>
<dbReference type="KEGG" id="beq:BEWA_036690"/>
<evidence type="ECO:0000313" key="4">
    <source>
        <dbReference type="Proteomes" id="UP000031512"/>
    </source>
</evidence>
<gene>
    <name evidence="3" type="ORF">BEWA_036690</name>
</gene>
<organism evidence="3 4">
    <name type="scientific">Theileria equi strain WA</name>
    <dbReference type="NCBI Taxonomy" id="1537102"/>
    <lineage>
        <taxon>Eukaryota</taxon>
        <taxon>Sar</taxon>
        <taxon>Alveolata</taxon>
        <taxon>Apicomplexa</taxon>
        <taxon>Aconoidasida</taxon>
        <taxon>Piroplasmida</taxon>
        <taxon>Theileriidae</taxon>
        <taxon>Theileria</taxon>
    </lineage>
</organism>
<keyword evidence="2" id="KW-0732">Signal</keyword>
<dbReference type="RefSeq" id="XP_004833085.1">
    <property type="nucleotide sequence ID" value="XM_004833028.1"/>
</dbReference>
<feature type="compositionally biased region" description="Basic and acidic residues" evidence="1">
    <location>
        <begin position="76"/>
        <end position="90"/>
    </location>
</feature>
<sequence>MQTIHVSLLIFTLLAVGSSQPVEPNSRQEEQNSPKLEDQCSFDDLMCHESLNESQDSPLDETVNEEEPQSAPKQEPQVEDKESSSHKCEENKARHDVLLHTLEAEDALKRVRSVLRDAILDYNELFDERRKVCTKLQNVIEAYRGYTTSIENTDKLIRETIRSFTRTLCCKTDNLAIQDHIDMSDSLVEVLRDSKSKLELYDAVEKFRESFKEYNAIANSKSRSHVYRTCKDLRRTLDVALKARERYTNIMKSFTDTSLLDEKIHLSLDATFRNTIKNIVLVCKMIDRCFGDLNQDKLEDGSAA</sequence>
<feature type="signal peptide" evidence="2">
    <location>
        <begin position="1"/>
        <end position="19"/>
    </location>
</feature>